<dbReference type="GO" id="GO:0006888">
    <property type="term" value="P:endoplasmic reticulum to Golgi vesicle-mediated transport"/>
    <property type="evidence" value="ECO:0007669"/>
    <property type="project" value="TreeGrafter"/>
</dbReference>
<keyword evidence="3 4" id="KW-0175">Coiled coil</keyword>
<evidence type="ECO:0000256" key="5">
    <source>
        <dbReference type="SAM" id="MobiDB-lite"/>
    </source>
</evidence>
<dbReference type="AlphaFoldDB" id="A0AAV5QRT4"/>
<feature type="domain" description="GRIP" evidence="6">
    <location>
        <begin position="390"/>
        <end position="441"/>
    </location>
</feature>
<dbReference type="GeneID" id="90075439"/>
<dbReference type="Proteomes" id="UP001360560">
    <property type="component" value="Unassembled WGS sequence"/>
</dbReference>
<evidence type="ECO:0000256" key="1">
    <source>
        <dbReference type="ARBA" id="ARBA00004555"/>
    </source>
</evidence>
<dbReference type="GO" id="GO:0005794">
    <property type="term" value="C:Golgi apparatus"/>
    <property type="evidence" value="ECO:0007669"/>
    <property type="project" value="UniProtKB-SubCell"/>
</dbReference>
<evidence type="ECO:0000256" key="2">
    <source>
        <dbReference type="ARBA" id="ARBA00023034"/>
    </source>
</evidence>
<accession>A0AAV5QRT4</accession>
<dbReference type="RefSeq" id="XP_064854460.1">
    <property type="nucleotide sequence ID" value="XM_064998388.1"/>
</dbReference>
<dbReference type="Pfam" id="PF10375">
    <property type="entry name" value="GRAB"/>
    <property type="match status" value="1"/>
</dbReference>
<feature type="region of interest" description="Disordered" evidence="5">
    <location>
        <begin position="1"/>
        <end position="83"/>
    </location>
</feature>
<gene>
    <name evidence="7" type="ORF">DASC09_047890</name>
</gene>
<dbReference type="PANTHER" id="PTHR18921">
    <property type="entry name" value="MYOSIN HEAVY CHAIN - RELATED"/>
    <property type="match status" value="1"/>
</dbReference>
<feature type="compositionally biased region" description="Basic and acidic residues" evidence="5">
    <location>
        <begin position="68"/>
        <end position="77"/>
    </location>
</feature>
<dbReference type="PROSITE" id="PS50913">
    <property type="entry name" value="GRIP"/>
    <property type="match status" value="1"/>
</dbReference>
<evidence type="ECO:0000259" key="6">
    <source>
        <dbReference type="PROSITE" id="PS50913"/>
    </source>
</evidence>
<evidence type="ECO:0000256" key="3">
    <source>
        <dbReference type="ARBA" id="ARBA00023054"/>
    </source>
</evidence>
<proteinExistence type="predicted"/>
<dbReference type="InterPro" id="IPR000237">
    <property type="entry name" value="GRIP_dom"/>
</dbReference>
<dbReference type="InterPro" id="IPR019459">
    <property type="entry name" value="GRAB"/>
</dbReference>
<dbReference type="EMBL" id="BTFZ01000012">
    <property type="protein sequence ID" value="GMM37464.1"/>
    <property type="molecule type" value="Genomic_DNA"/>
</dbReference>
<organism evidence="7 8">
    <name type="scientific">Saccharomycopsis crataegensis</name>
    <dbReference type="NCBI Taxonomy" id="43959"/>
    <lineage>
        <taxon>Eukaryota</taxon>
        <taxon>Fungi</taxon>
        <taxon>Dikarya</taxon>
        <taxon>Ascomycota</taxon>
        <taxon>Saccharomycotina</taxon>
        <taxon>Saccharomycetes</taxon>
        <taxon>Saccharomycopsidaceae</taxon>
        <taxon>Saccharomycopsis</taxon>
    </lineage>
</organism>
<comment type="caution">
    <text evidence="7">The sequence shown here is derived from an EMBL/GenBank/DDBJ whole genome shotgun (WGS) entry which is preliminary data.</text>
</comment>
<reference evidence="7 8" key="1">
    <citation type="journal article" date="2023" name="Elife">
        <title>Identification of key yeast species and microbe-microbe interactions impacting larval growth of Drosophila in the wild.</title>
        <authorList>
            <person name="Mure A."/>
            <person name="Sugiura Y."/>
            <person name="Maeda R."/>
            <person name="Honda K."/>
            <person name="Sakurai N."/>
            <person name="Takahashi Y."/>
            <person name="Watada M."/>
            <person name="Katoh T."/>
            <person name="Gotoh A."/>
            <person name="Gotoh Y."/>
            <person name="Taniguchi I."/>
            <person name="Nakamura K."/>
            <person name="Hayashi T."/>
            <person name="Katayama T."/>
            <person name="Uemura T."/>
            <person name="Hattori Y."/>
        </authorList>
    </citation>
    <scope>NUCLEOTIDE SEQUENCE [LARGE SCALE GENOMIC DNA]</scope>
    <source>
        <strain evidence="7 8">SC-9</strain>
    </source>
</reference>
<keyword evidence="8" id="KW-1185">Reference proteome</keyword>
<keyword evidence="2" id="KW-0333">Golgi apparatus</keyword>
<evidence type="ECO:0000256" key="4">
    <source>
        <dbReference type="SAM" id="Coils"/>
    </source>
</evidence>
<feature type="compositionally biased region" description="Acidic residues" evidence="5">
    <location>
        <begin position="42"/>
        <end position="52"/>
    </location>
</feature>
<feature type="compositionally biased region" description="Low complexity" evidence="5">
    <location>
        <begin position="8"/>
        <end position="20"/>
    </location>
</feature>
<sequence length="445" mass="50745">MGKKRSKSTSGSKKNNTGTSPKNLQRDEEEVVNADEVKVDKEEEEEEEEISENNDKVTEENDITEAEEVNKAPEESNKQVNNIEPNDKDLRIASLEQQLAQAQSQLTSSKEQAAKTQNNYNALLSRISSMKTVFQKMKEAQEQLTVTQDKLEEVSQEHDASKDRCIQLEQTNKLTELKYQELLRNHNAVTEDFGQCQEMNDKLNDQIYELETKLETIDGEWRNKVVTIEQSLKEREMLGDSMQEKYDEVVMVLSEANAVKKALSNEVQDLKNLINDKGETIDRLTGEIGMLERTRTTDLQNLQKRLGDMQKTNQELSGTINEKDKLLDNMQKQAMTQQEEIDGLQAKAGLVKKLEQEVKEKQLQIGKLRHEAIILNEHLTKALAMIQKSKESDMVDKELISNLVLKFVALPRGDSKKFEVLSLIGSLLDWTGEQKVQAGLIHEVK</sequence>
<dbReference type="GO" id="GO:0031267">
    <property type="term" value="F:small GTPase binding"/>
    <property type="evidence" value="ECO:0007669"/>
    <property type="project" value="TreeGrafter"/>
</dbReference>
<name>A0AAV5QRT4_9ASCO</name>
<feature type="coiled-coil region" evidence="4">
    <location>
        <begin position="253"/>
        <end position="371"/>
    </location>
</feature>
<dbReference type="GO" id="GO:0007030">
    <property type="term" value="P:Golgi organization"/>
    <property type="evidence" value="ECO:0007669"/>
    <property type="project" value="TreeGrafter"/>
</dbReference>
<feature type="coiled-coil region" evidence="4">
    <location>
        <begin position="92"/>
        <end position="220"/>
    </location>
</feature>
<comment type="subcellular location">
    <subcellularLocation>
        <location evidence="1">Golgi apparatus</location>
    </subcellularLocation>
</comment>
<protein>
    <submittedName>
        <fullName evidence="7">Rud3 protein</fullName>
    </submittedName>
</protein>
<dbReference type="PANTHER" id="PTHR18921:SF2">
    <property type="entry name" value="THYROID RECEPTOR-INTERACTING PROTEIN 11"/>
    <property type="match status" value="1"/>
</dbReference>
<evidence type="ECO:0000313" key="7">
    <source>
        <dbReference type="EMBL" id="GMM37464.1"/>
    </source>
</evidence>
<evidence type="ECO:0000313" key="8">
    <source>
        <dbReference type="Proteomes" id="UP001360560"/>
    </source>
</evidence>